<comment type="catalytic activity">
    <reaction evidence="11">
        <text>apo-[peptidyl-carrier protein] + CoA = holo-[peptidyl-carrier protein] + adenosine 3',5'-bisphosphate + H(+)</text>
        <dbReference type="Rhea" id="RHEA:46228"/>
        <dbReference type="Rhea" id="RHEA-COMP:11479"/>
        <dbReference type="Rhea" id="RHEA-COMP:11480"/>
        <dbReference type="ChEBI" id="CHEBI:15378"/>
        <dbReference type="ChEBI" id="CHEBI:29999"/>
        <dbReference type="ChEBI" id="CHEBI:57287"/>
        <dbReference type="ChEBI" id="CHEBI:58343"/>
        <dbReference type="ChEBI" id="CHEBI:64479"/>
    </reaction>
</comment>
<feature type="domain" description="4'-phosphopantetheinyl transferase" evidence="12">
    <location>
        <begin position="136"/>
        <end position="216"/>
    </location>
</feature>
<dbReference type="Proteomes" id="UP001157186">
    <property type="component" value="Unassembled WGS sequence"/>
</dbReference>
<evidence type="ECO:0000256" key="8">
    <source>
        <dbReference type="ARBA" id="ARBA00029894"/>
    </source>
</evidence>
<evidence type="ECO:0000259" key="12">
    <source>
        <dbReference type="Pfam" id="PF01648"/>
    </source>
</evidence>
<evidence type="ECO:0000256" key="11">
    <source>
        <dbReference type="ARBA" id="ARBA00049191"/>
    </source>
</evidence>
<organism evidence="14 15">
    <name type="scientific">Thalassotalea insulae</name>
    <dbReference type="NCBI Taxonomy" id="2056778"/>
    <lineage>
        <taxon>Bacteria</taxon>
        <taxon>Pseudomonadati</taxon>
        <taxon>Pseudomonadota</taxon>
        <taxon>Gammaproteobacteria</taxon>
        <taxon>Alteromonadales</taxon>
        <taxon>Colwelliaceae</taxon>
        <taxon>Thalassotalea</taxon>
    </lineage>
</organism>
<comment type="pathway">
    <text evidence="2">Siderophore biosynthesis; enterobactin biosynthesis.</text>
</comment>
<evidence type="ECO:0000256" key="5">
    <source>
        <dbReference type="ARBA" id="ARBA00019087"/>
    </source>
</evidence>
<feature type="domain" description="4'-phosphopantetheinyl transferase N-terminal" evidence="13">
    <location>
        <begin position="64"/>
        <end position="128"/>
    </location>
</feature>
<keyword evidence="15" id="KW-1185">Reference proteome</keyword>
<evidence type="ECO:0000256" key="2">
    <source>
        <dbReference type="ARBA" id="ARBA00004993"/>
    </source>
</evidence>
<comment type="caution">
    <text evidence="14">The sequence shown here is derived from an EMBL/GenBank/DDBJ whole genome shotgun (WGS) entry which is preliminary data.</text>
</comment>
<evidence type="ECO:0000313" key="15">
    <source>
        <dbReference type="Proteomes" id="UP001157186"/>
    </source>
</evidence>
<dbReference type="PRINTS" id="PR01399">
    <property type="entry name" value="ENTSNTHTASED"/>
</dbReference>
<protein>
    <recommendedName>
        <fullName evidence="5">Enterobactin synthase component D</fullName>
    </recommendedName>
    <alternativeName>
        <fullName evidence="8">4'-phosphopantetheinyl transferase EntD</fullName>
    </alternativeName>
    <alternativeName>
        <fullName evidence="9">Enterochelin synthase D</fullName>
    </alternativeName>
</protein>
<dbReference type="PANTHER" id="PTHR38096:SF1">
    <property type="entry name" value="ENTEROBACTIN SYNTHASE COMPONENT D"/>
    <property type="match status" value="1"/>
</dbReference>
<proteinExistence type="inferred from homology"/>
<evidence type="ECO:0000256" key="9">
    <source>
        <dbReference type="ARBA" id="ARBA00031996"/>
    </source>
</evidence>
<dbReference type="InterPro" id="IPR037143">
    <property type="entry name" value="4-PPantetheinyl_Trfase_dom_sf"/>
</dbReference>
<name>A0ABQ6GSU9_9GAMM</name>
<evidence type="ECO:0000256" key="6">
    <source>
        <dbReference type="ARBA" id="ARBA00022679"/>
    </source>
</evidence>
<evidence type="ECO:0000259" key="13">
    <source>
        <dbReference type="Pfam" id="PF17837"/>
    </source>
</evidence>
<comment type="function">
    <text evidence="1">Involved in the biosynthesis of the siderophore enterobactin (enterochelin), which is a macrocyclic trimeric lactone of N-(2,3-dihydroxybenzoyl)-serine. The serine trilactone serves as a scaffolding for the three catechol functionalities that provide hexadentate coordination for the tightly ligated iron(2+) atoms. Plays an essential role in the assembly of the enterobactin by catalyzing the transfer of the 4'-phosphopantetheine (Ppant) moiety from coenzyme A to the apo-domains of both EntB (ArCP domain) and EntF (PCP domain) to yield their holo-forms which make them competent for the activation of 2,3-dihydroxybenzoate (DHB) and L-serine, respectively.</text>
</comment>
<dbReference type="Gene3D" id="3.90.470.20">
    <property type="entry name" value="4'-phosphopantetheinyl transferase domain"/>
    <property type="match status" value="1"/>
</dbReference>
<dbReference type="EMBL" id="BSST01000001">
    <property type="protein sequence ID" value="GLX77746.1"/>
    <property type="molecule type" value="Genomic_DNA"/>
</dbReference>
<dbReference type="SUPFAM" id="SSF56214">
    <property type="entry name" value="4'-phosphopantetheinyl transferase"/>
    <property type="match status" value="1"/>
</dbReference>
<comment type="similarity">
    <text evidence="3">Belongs to the P-Pant transferase superfamily. EntD family.</text>
</comment>
<dbReference type="Pfam" id="PF17837">
    <property type="entry name" value="4PPT_N"/>
    <property type="match status" value="1"/>
</dbReference>
<keyword evidence="6 14" id="KW-0808">Transferase</keyword>
<gene>
    <name evidence="14" type="ORF">tinsulaeT_10860</name>
</gene>
<dbReference type="Pfam" id="PF01648">
    <property type="entry name" value="ACPS"/>
    <property type="match status" value="1"/>
</dbReference>
<accession>A0ABQ6GSU9</accession>
<reference evidence="14 15" key="1">
    <citation type="submission" date="2023-03" db="EMBL/GenBank/DDBJ databases">
        <title>Draft genome sequence of Thalassotalea insulae KCTC 62186T.</title>
        <authorList>
            <person name="Sawabe T."/>
        </authorList>
    </citation>
    <scope>NUCLEOTIDE SEQUENCE [LARGE SCALE GENOMIC DNA]</scope>
    <source>
        <strain evidence="14 15">KCTC 62186</strain>
    </source>
</reference>
<dbReference type="InterPro" id="IPR003542">
    <property type="entry name" value="Enbac_synth_compD-like"/>
</dbReference>
<comment type="catalytic activity">
    <reaction evidence="10">
        <text>apo-[aryl-carrier protein] + CoA = holo-[aryl-carrier protein] + adenosine 3',5'-bisphosphate + H(+)</text>
        <dbReference type="Rhea" id="RHEA:48404"/>
        <dbReference type="Rhea" id="RHEA-COMP:15903"/>
        <dbReference type="Rhea" id="RHEA-COMP:17557"/>
        <dbReference type="ChEBI" id="CHEBI:15378"/>
        <dbReference type="ChEBI" id="CHEBI:29999"/>
        <dbReference type="ChEBI" id="CHEBI:57287"/>
        <dbReference type="ChEBI" id="CHEBI:58343"/>
        <dbReference type="ChEBI" id="CHEBI:64479"/>
    </reaction>
</comment>
<evidence type="ECO:0000313" key="14">
    <source>
        <dbReference type="EMBL" id="GLX77746.1"/>
    </source>
</evidence>
<dbReference type="InterPro" id="IPR008278">
    <property type="entry name" value="4-PPantetheinyl_Trfase_dom"/>
</dbReference>
<evidence type="ECO:0000256" key="1">
    <source>
        <dbReference type="ARBA" id="ARBA00003937"/>
    </source>
</evidence>
<evidence type="ECO:0000256" key="7">
    <source>
        <dbReference type="ARBA" id="ARBA00023191"/>
    </source>
</evidence>
<keyword evidence="7" id="KW-0259">Enterobactin biosynthesis</keyword>
<sequence length="254" mass="29208">MSFLVKEIQQKSLCSHRDSNFITDQTFTYDKKSHIYFFSCHFDNKLYDKTLFNDLQIYYPPELDASVVKRQAEFLAGRISAKETLLRSGLYQSNPPTINIGQQRNPIWPEHLIGSISHTHNHAMCAISLKKHNSCIGIDIENHMSDELADKIGCSIYSEDEIKKLVNEKLSHKLASTLIFSAKESLFKAIYPLVGRYFDFDCATVTKFSLAEKYIYLKVSKAIMNEGINIADEYRCNFILLENSLITTINQRAR</sequence>
<dbReference type="GO" id="GO:0016740">
    <property type="term" value="F:transferase activity"/>
    <property type="evidence" value="ECO:0007669"/>
    <property type="project" value="UniProtKB-KW"/>
</dbReference>
<dbReference type="PANTHER" id="PTHR38096">
    <property type="entry name" value="ENTEROBACTIN SYNTHASE COMPONENT D"/>
    <property type="match status" value="1"/>
</dbReference>
<dbReference type="InterPro" id="IPR041354">
    <property type="entry name" value="4PPT_N"/>
</dbReference>
<comment type="subunit">
    <text evidence="4">EntB, EntD, EntE, and EntF form a multienzyme complex called enterobactin synthase.</text>
</comment>
<evidence type="ECO:0000256" key="10">
    <source>
        <dbReference type="ARBA" id="ARBA00049176"/>
    </source>
</evidence>
<evidence type="ECO:0000256" key="4">
    <source>
        <dbReference type="ARBA" id="ARBA00011503"/>
    </source>
</evidence>
<evidence type="ECO:0000256" key="3">
    <source>
        <dbReference type="ARBA" id="ARBA00008342"/>
    </source>
</evidence>